<evidence type="ECO:0000313" key="2">
    <source>
        <dbReference type="EMBL" id="RGY09300.1"/>
    </source>
</evidence>
<dbReference type="AlphaFoldDB" id="A0A413IFS7"/>
<proteinExistence type="predicted"/>
<gene>
    <name evidence="2" type="ORF">DXA53_03200</name>
</gene>
<reference evidence="2 3" key="1">
    <citation type="submission" date="2018-08" db="EMBL/GenBank/DDBJ databases">
        <title>A genome reference for cultivated species of the human gut microbiota.</title>
        <authorList>
            <person name="Zou Y."/>
            <person name="Xue W."/>
            <person name="Luo G."/>
        </authorList>
    </citation>
    <scope>NUCLEOTIDE SEQUENCE [LARGE SCALE GENOMIC DNA]</scope>
    <source>
        <strain evidence="2 3">OF03-11</strain>
    </source>
</reference>
<keyword evidence="1" id="KW-0812">Transmembrane</keyword>
<feature type="transmembrane region" description="Helical" evidence="1">
    <location>
        <begin position="189"/>
        <end position="207"/>
    </location>
</feature>
<name>A0A413IFS7_9BACT</name>
<dbReference type="Proteomes" id="UP000284434">
    <property type="component" value="Unassembled WGS sequence"/>
</dbReference>
<organism evidence="2 3">
    <name type="scientific">Odoribacter splanchnicus</name>
    <dbReference type="NCBI Taxonomy" id="28118"/>
    <lineage>
        <taxon>Bacteria</taxon>
        <taxon>Pseudomonadati</taxon>
        <taxon>Bacteroidota</taxon>
        <taxon>Bacteroidia</taxon>
        <taxon>Bacteroidales</taxon>
        <taxon>Odoribacteraceae</taxon>
        <taxon>Odoribacter</taxon>
    </lineage>
</organism>
<comment type="caution">
    <text evidence="2">The sequence shown here is derived from an EMBL/GenBank/DDBJ whole genome shotgun (WGS) entry which is preliminary data.</text>
</comment>
<keyword evidence="1" id="KW-1133">Transmembrane helix</keyword>
<sequence>MIFCLSISCSLFAQKKIKNSVVLSTNDTVSVNDAIILKKGSSQDAAFSFVRTRSDYSVSSQYSNTQQEILYFKEIDSICYAYTFSFVVDLEKALKSDEIQLVSRKKDKVSPVKINKKPNIDKKEKKVYKTHIVHKSEVKKIFAYPIDNLTNLDINDTISLQILKDDPNLLCTTNMRYCLRKYHHIRRNGRYFALSGLVCSLGSVFINNTTARFVGTGVGGGLLLTGGVLSLVAEKWMKYSTIKPVLENDRVGLSITF</sequence>
<protein>
    <submittedName>
        <fullName evidence="2">Uncharacterized protein</fullName>
    </submittedName>
</protein>
<dbReference type="EMBL" id="QSCO01000003">
    <property type="protein sequence ID" value="RGY09300.1"/>
    <property type="molecule type" value="Genomic_DNA"/>
</dbReference>
<keyword evidence="1" id="KW-0472">Membrane</keyword>
<evidence type="ECO:0000256" key="1">
    <source>
        <dbReference type="SAM" id="Phobius"/>
    </source>
</evidence>
<accession>A0A413IFS7</accession>
<feature type="transmembrane region" description="Helical" evidence="1">
    <location>
        <begin position="213"/>
        <end position="233"/>
    </location>
</feature>
<evidence type="ECO:0000313" key="3">
    <source>
        <dbReference type="Proteomes" id="UP000284434"/>
    </source>
</evidence>